<feature type="region of interest" description="Disordered" evidence="1">
    <location>
        <begin position="1"/>
        <end position="54"/>
    </location>
</feature>
<accession>A0A0C3DFZ9</accession>
<dbReference type="Proteomes" id="UP000054321">
    <property type="component" value="Unassembled WGS sequence"/>
</dbReference>
<reference evidence="2 3" key="1">
    <citation type="submission" date="2014-04" db="EMBL/GenBank/DDBJ databases">
        <authorList>
            <consortium name="DOE Joint Genome Institute"/>
            <person name="Kuo A."/>
            <person name="Martino E."/>
            <person name="Perotto S."/>
            <person name="Kohler A."/>
            <person name="Nagy L.G."/>
            <person name="Floudas D."/>
            <person name="Copeland A."/>
            <person name="Barry K.W."/>
            <person name="Cichocki N."/>
            <person name="Veneault-Fourrey C."/>
            <person name="LaButti K."/>
            <person name="Lindquist E.A."/>
            <person name="Lipzen A."/>
            <person name="Lundell T."/>
            <person name="Morin E."/>
            <person name="Murat C."/>
            <person name="Sun H."/>
            <person name="Tunlid A."/>
            <person name="Henrissat B."/>
            <person name="Grigoriev I.V."/>
            <person name="Hibbett D.S."/>
            <person name="Martin F."/>
            <person name="Nordberg H.P."/>
            <person name="Cantor M.N."/>
            <person name="Hua S.X."/>
        </authorList>
    </citation>
    <scope>NUCLEOTIDE SEQUENCE [LARGE SCALE GENOMIC DNA]</scope>
    <source>
        <strain evidence="2 3">Zn</strain>
    </source>
</reference>
<feature type="compositionally biased region" description="Basic and acidic residues" evidence="1">
    <location>
        <begin position="1"/>
        <end position="11"/>
    </location>
</feature>
<dbReference type="AlphaFoldDB" id="A0A0C3DFZ9"/>
<dbReference type="InParanoid" id="A0A0C3DFZ9"/>
<name>A0A0C3DFZ9_OIDMZ</name>
<dbReference type="EMBL" id="KN832876">
    <property type="protein sequence ID" value="KIN00903.1"/>
    <property type="molecule type" value="Genomic_DNA"/>
</dbReference>
<feature type="compositionally biased region" description="Polar residues" evidence="1">
    <location>
        <begin position="21"/>
        <end position="50"/>
    </location>
</feature>
<dbReference type="HOGENOM" id="CLU_1949444_0_0_1"/>
<proteinExistence type="predicted"/>
<keyword evidence="3" id="KW-1185">Reference proteome</keyword>
<organism evidence="2 3">
    <name type="scientific">Oidiodendron maius (strain Zn)</name>
    <dbReference type="NCBI Taxonomy" id="913774"/>
    <lineage>
        <taxon>Eukaryota</taxon>
        <taxon>Fungi</taxon>
        <taxon>Dikarya</taxon>
        <taxon>Ascomycota</taxon>
        <taxon>Pezizomycotina</taxon>
        <taxon>Leotiomycetes</taxon>
        <taxon>Leotiomycetes incertae sedis</taxon>
        <taxon>Myxotrichaceae</taxon>
        <taxon>Oidiodendron</taxon>
    </lineage>
</organism>
<evidence type="ECO:0000313" key="2">
    <source>
        <dbReference type="EMBL" id="KIN00903.1"/>
    </source>
</evidence>
<evidence type="ECO:0000313" key="3">
    <source>
        <dbReference type="Proteomes" id="UP000054321"/>
    </source>
</evidence>
<evidence type="ECO:0000256" key="1">
    <source>
        <dbReference type="SAM" id="MobiDB-lite"/>
    </source>
</evidence>
<gene>
    <name evidence="2" type="ORF">OIDMADRAFT_19013</name>
</gene>
<sequence length="129" mass="14566">MEQTYLHDHESTISGDIESLAPSTSAASTDVNHSSVNDPTSDRSTTSWMTVPSLDGHDRAGGYNYYYSEYPPIPTGDGPYRYDHARLGGDVSKPSPLEIWKDTYERHEHIAYRLEKPAKPHKTARSRRQ</sequence>
<protein>
    <submittedName>
        <fullName evidence="2">Uncharacterized protein</fullName>
    </submittedName>
</protein>
<reference evidence="3" key="2">
    <citation type="submission" date="2015-01" db="EMBL/GenBank/DDBJ databases">
        <title>Evolutionary Origins and Diversification of the Mycorrhizal Mutualists.</title>
        <authorList>
            <consortium name="DOE Joint Genome Institute"/>
            <consortium name="Mycorrhizal Genomics Consortium"/>
            <person name="Kohler A."/>
            <person name="Kuo A."/>
            <person name="Nagy L.G."/>
            <person name="Floudas D."/>
            <person name="Copeland A."/>
            <person name="Barry K.W."/>
            <person name="Cichocki N."/>
            <person name="Veneault-Fourrey C."/>
            <person name="LaButti K."/>
            <person name="Lindquist E.A."/>
            <person name="Lipzen A."/>
            <person name="Lundell T."/>
            <person name="Morin E."/>
            <person name="Murat C."/>
            <person name="Riley R."/>
            <person name="Ohm R."/>
            <person name="Sun H."/>
            <person name="Tunlid A."/>
            <person name="Henrissat B."/>
            <person name="Grigoriev I.V."/>
            <person name="Hibbett D.S."/>
            <person name="Martin F."/>
        </authorList>
    </citation>
    <scope>NUCLEOTIDE SEQUENCE [LARGE SCALE GENOMIC DNA]</scope>
    <source>
        <strain evidence="3">Zn</strain>
    </source>
</reference>